<feature type="domain" description="RRM" evidence="3">
    <location>
        <begin position="231"/>
        <end position="316"/>
    </location>
</feature>
<dbReference type="CDD" id="cd00590">
    <property type="entry name" value="RRM_SF"/>
    <property type="match status" value="1"/>
</dbReference>
<keyword evidence="1" id="KW-0694">RNA-binding</keyword>
<gene>
    <name evidence="4" type="primary">PKAR</name>
    <name evidence="4" type="ORF">SPIL2461_LOCUS7767</name>
</gene>
<feature type="non-terminal residue" evidence="4">
    <location>
        <position position="1"/>
    </location>
</feature>
<organism evidence="4 5">
    <name type="scientific">Symbiodinium pilosum</name>
    <name type="common">Dinoflagellate</name>
    <dbReference type="NCBI Taxonomy" id="2952"/>
    <lineage>
        <taxon>Eukaryota</taxon>
        <taxon>Sar</taxon>
        <taxon>Alveolata</taxon>
        <taxon>Dinophyceae</taxon>
        <taxon>Suessiales</taxon>
        <taxon>Symbiodiniaceae</taxon>
        <taxon>Symbiodinium</taxon>
    </lineage>
</organism>
<protein>
    <submittedName>
        <fullName evidence="4">PKAR protein</fullName>
    </submittedName>
</protein>
<dbReference type="SMART" id="SM00360">
    <property type="entry name" value="RRM"/>
    <property type="match status" value="1"/>
</dbReference>
<dbReference type="InterPro" id="IPR035979">
    <property type="entry name" value="RBD_domain_sf"/>
</dbReference>
<dbReference type="InterPro" id="IPR000504">
    <property type="entry name" value="RRM_dom"/>
</dbReference>
<dbReference type="SUPFAM" id="SSF54928">
    <property type="entry name" value="RNA-binding domain, RBD"/>
    <property type="match status" value="1"/>
</dbReference>
<accession>A0A812NZ44</accession>
<dbReference type="OrthoDB" id="417078at2759"/>
<dbReference type="AlphaFoldDB" id="A0A812NZ44"/>
<dbReference type="InterPro" id="IPR012677">
    <property type="entry name" value="Nucleotide-bd_a/b_plait_sf"/>
</dbReference>
<dbReference type="EMBL" id="CAJNIZ010012381">
    <property type="protein sequence ID" value="CAE7333234.1"/>
    <property type="molecule type" value="Genomic_DNA"/>
</dbReference>
<dbReference type="Gene3D" id="3.30.70.330">
    <property type="match status" value="1"/>
</dbReference>
<comment type="caution">
    <text evidence="4">The sequence shown here is derived from an EMBL/GenBank/DDBJ whole genome shotgun (WGS) entry which is preliminary data.</text>
</comment>
<proteinExistence type="predicted"/>
<reference evidence="4" key="1">
    <citation type="submission" date="2021-02" db="EMBL/GenBank/DDBJ databases">
        <authorList>
            <person name="Dougan E. K."/>
            <person name="Rhodes N."/>
            <person name="Thang M."/>
            <person name="Chan C."/>
        </authorList>
    </citation>
    <scope>NUCLEOTIDE SEQUENCE</scope>
</reference>
<dbReference type="Proteomes" id="UP000649617">
    <property type="component" value="Unassembled WGS sequence"/>
</dbReference>
<evidence type="ECO:0000256" key="2">
    <source>
        <dbReference type="SAM" id="MobiDB-lite"/>
    </source>
</evidence>
<dbReference type="Pfam" id="PF00076">
    <property type="entry name" value="RRM_1"/>
    <property type="match status" value="1"/>
</dbReference>
<evidence type="ECO:0000259" key="3">
    <source>
        <dbReference type="PROSITE" id="PS50102"/>
    </source>
</evidence>
<keyword evidence="5" id="KW-1185">Reference proteome</keyword>
<evidence type="ECO:0000256" key="1">
    <source>
        <dbReference type="PROSITE-ProRule" id="PRU00176"/>
    </source>
</evidence>
<evidence type="ECO:0000313" key="4">
    <source>
        <dbReference type="EMBL" id="CAE7333234.1"/>
    </source>
</evidence>
<evidence type="ECO:0000313" key="5">
    <source>
        <dbReference type="Proteomes" id="UP000649617"/>
    </source>
</evidence>
<feature type="compositionally biased region" description="Low complexity" evidence="2">
    <location>
        <begin position="185"/>
        <end position="215"/>
    </location>
</feature>
<feature type="region of interest" description="Disordered" evidence="2">
    <location>
        <begin position="138"/>
        <end position="222"/>
    </location>
</feature>
<dbReference type="PROSITE" id="PS50102">
    <property type="entry name" value="RRM"/>
    <property type="match status" value="1"/>
</dbReference>
<sequence length="316" mass="33640">DVKLEYTGKGYVTFAAHEQAVSLVDTLAEEDGTDSIMIKGSWSLSEKMLQKSQGPFKGDTITALAQRLRALQDSLKCDKLLLGGDGSPSTLAEITEVLGRKPFQQALYILARTSLPEEQVKQKLKSAVVFATSNPAMPKKAVRPAQQMPPNLQTPQMPKLSPVRPGPRPAAPKATYVPPPQGGKTPRPSVPSVRPVPVAASAARAPRAPGTPARGVSGGSAATPKVAALSPCILVRGIAASWTEQQVKLLFSVFGGVAALQMAQDANGRFARVQLKVPDKMTKAVEQFNNTQAGFGFCQLREPWSRGAVLSLLRGR</sequence>
<dbReference type="GO" id="GO:0003723">
    <property type="term" value="F:RNA binding"/>
    <property type="evidence" value="ECO:0007669"/>
    <property type="project" value="UniProtKB-UniRule"/>
</dbReference>
<name>A0A812NZ44_SYMPI</name>